<sequence length="75" mass="8390">SGGKELPRSSIFHVTLSTTISSEIAESTGRPFEGEEIKWCGKLGTHLTPQILIDTSLDRYLLQFLTSPCRFPHEE</sequence>
<keyword evidence="2" id="KW-1185">Reference proteome</keyword>
<reference evidence="1" key="1">
    <citation type="submission" date="2022-08" db="EMBL/GenBank/DDBJ databases">
        <authorList>
            <person name="Gutierrez-Valencia J."/>
        </authorList>
    </citation>
    <scope>NUCLEOTIDE SEQUENCE</scope>
</reference>
<dbReference type="AlphaFoldDB" id="A0AAV0J143"/>
<name>A0AAV0J143_9ROSI</name>
<dbReference type="EMBL" id="CAMGYJ010000004">
    <property type="protein sequence ID" value="CAI0402599.1"/>
    <property type="molecule type" value="Genomic_DNA"/>
</dbReference>
<accession>A0AAV0J143</accession>
<dbReference type="Proteomes" id="UP001154282">
    <property type="component" value="Unassembled WGS sequence"/>
</dbReference>
<feature type="non-terminal residue" evidence="1">
    <location>
        <position position="1"/>
    </location>
</feature>
<comment type="caution">
    <text evidence="1">The sequence shown here is derived from an EMBL/GenBank/DDBJ whole genome shotgun (WGS) entry which is preliminary data.</text>
</comment>
<protein>
    <submittedName>
        <fullName evidence="1">Uncharacterized protein</fullName>
    </submittedName>
</protein>
<organism evidence="1 2">
    <name type="scientific">Linum tenue</name>
    <dbReference type="NCBI Taxonomy" id="586396"/>
    <lineage>
        <taxon>Eukaryota</taxon>
        <taxon>Viridiplantae</taxon>
        <taxon>Streptophyta</taxon>
        <taxon>Embryophyta</taxon>
        <taxon>Tracheophyta</taxon>
        <taxon>Spermatophyta</taxon>
        <taxon>Magnoliopsida</taxon>
        <taxon>eudicotyledons</taxon>
        <taxon>Gunneridae</taxon>
        <taxon>Pentapetalae</taxon>
        <taxon>rosids</taxon>
        <taxon>fabids</taxon>
        <taxon>Malpighiales</taxon>
        <taxon>Linaceae</taxon>
        <taxon>Linum</taxon>
    </lineage>
</organism>
<evidence type="ECO:0000313" key="1">
    <source>
        <dbReference type="EMBL" id="CAI0402599.1"/>
    </source>
</evidence>
<gene>
    <name evidence="1" type="ORF">LITE_LOCUS11679</name>
</gene>
<proteinExistence type="predicted"/>
<evidence type="ECO:0000313" key="2">
    <source>
        <dbReference type="Proteomes" id="UP001154282"/>
    </source>
</evidence>